<dbReference type="Pfam" id="PF00172">
    <property type="entry name" value="Zn_clus"/>
    <property type="match status" value="1"/>
</dbReference>
<dbReference type="InterPro" id="IPR001138">
    <property type="entry name" value="Zn2Cys6_DnaBD"/>
</dbReference>
<accession>A0A9P4QAM2</accession>
<dbReference type="GO" id="GO:0008270">
    <property type="term" value="F:zinc ion binding"/>
    <property type="evidence" value="ECO:0007669"/>
    <property type="project" value="InterPro"/>
</dbReference>
<dbReference type="PROSITE" id="PS00463">
    <property type="entry name" value="ZN2_CY6_FUNGAL_1"/>
    <property type="match status" value="1"/>
</dbReference>
<dbReference type="SMART" id="SM00066">
    <property type="entry name" value="GAL4"/>
    <property type="match status" value="1"/>
</dbReference>
<feature type="region of interest" description="Disordered" evidence="2">
    <location>
        <begin position="49"/>
        <end position="111"/>
    </location>
</feature>
<dbReference type="EMBL" id="MU003790">
    <property type="protein sequence ID" value="KAF2721406.1"/>
    <property type="molecule type" value="Genomic_DNA"/>
</dbReference>
<keyword evidence="1" id="KW-0539">Nucleus</keyword>
<dbReference type="AlphaFoldDB" id="A0A9P4QAM2"/>
<organism evidence="4 5">
    <name type="scientific">Polychaeton citri CBS 116435</name>
    <dbReference type="NCBI Taxonomy" id="1314669"/>
    <lineage>
        <taxon>Eukaryota</taxon>
        <taxon>Fungi</taxon>
        <taxon>Dikarya</taxon>
        <taxon>Ascomycota</taxon>
        <taxon>Pezizomycotina</taxon>
        <taxon>Dothideomycetes</taxon>
        <taxon>Dothideomycetidae</taxon>
        <taxon>Capnodiales</taxon>
        <taxon>Capnodiaceae</taxon>
        <taxon>Polychaeton</taxon>
    </lineage>
</organism>
<comment type="caution">
    <text evidence="4">The sequence shown here is derived from an EMBL/GenBank/DDBJ whole genome shotgun (WGS) entry which is preliminary data.</text>
</comment>
<dbReference type="GO" id="GO:0001228">
    <property type="term" value="F:DNA-binding transcription activator activity, RNA polymerase II-specific"/>
    <property type="evidence" value="ECO:0007669"/>
    <property type="project" value="TreeGrafter"/>
</dbReference>
<protein>
    <recommendedName>
        <fullName evidence="3">Zn(2)-C6 fungal-type domain-containing protein</fullName>
    </recommendedName>
</protein>
<evidence type="ECO:0000313" key="4">
    <source>
        <dbReference type="EMBL" id="KAF2721406.1"/>
    </source>
</evidence>
<dbReference type="OrthoDB" id="4937900at2759"/>
<feature type="non-terminal residue" evidence="4">
    <location>
        <position position="1"/>
    </location>
</feature>
<dbReference type="PROSITE" id="PS50048">
    <property type="entry name" value="ZN2_CY6_FUNGAL_2"/>
    <property type="match status" value="1"/>
</dbReference>
<evidence type="ECO:0000313" key="5">
    <source>
        <dbReference type="Proteomes" id="UP000799441"/>
    </source>
</evidence>
<evidence type="ECO:0000256" key="1">
    <source>
        <dbReference type="ARBA" id="ARBA00023242"/>
    </source>
</evidence>
<evidence type="ECO:0000259" key="3">
    <source>
        <dbReference type="PROSITE" id="PS50048"/>
    </source>
</evidence>
<feature type="compositionally biased region" description="Polar residues" evidence="2">
    <location>
        <begin position="78"/>
        <end position="92"/>
    </location>
</feature>
<dbReference type="InterPro" id="IPR036864">
    <property type="entry name" value="Zn2-C6_fun-type_DNA-bd_sf"/>
</dbReference>
<reference evidence="4" key="1">
    <citation type="journal article" date="2020" name="Stud. Mycol.">
        <title>101 Dothideomycetes genomes: a test case for predicting lifestyles and emergence of pathogens.</title>
        <authorList>
            <person name="Haridas S."/>
            <person name="Albert R."/>
            <person name="Binder M."/>
            <person name="Bloem J."/>
            <person name="Labutti K."/>
            <person name="Salamov A."/>
            <person name="Andreopoulos B."/>
            <person name="Baker S."/>
            <person name="Barry K."/>
            <person name="Bills G."/>
            <person name="Bluhm B."/>
            <person name="Cannon C."/>
            <person name="Castanera R."/>
            <person name="Culley D."/>
            <person name="Daum C."/>
            <person name="Ezra D."/>
            <person name="Gonzalez J."/>
            <person name="Henrissat B."/>
            <person name="Kuo A."/>
            <person name="Liang C."/>
            <person name="Lipzen A."/>
            <person name="Lutzoni F."/>
            <person name="Magnuson J."/>
            <person name="Mondo S."/>
            <person name="Nolan M."/>
            <person name="Ohm R."/>
            <person name="Pangilinan J."/>
            <person name="Park H.-J."/>
            <person name="Ramirez L."/>
            <person name="Alfaro M."/>
            <person name="Sun H."/>
            <person name="Tritt A."/>
            <person name="Yoshinaga Y."/>
            <person name="Zwiers L.-H."/>
            <person name="Turgeon B."/>
            <person name="Goodwin S."/>
            <person name="Spatafora J."/>
            <person name="Crous P."/>
            <person name="Grigoriev I."/>
        </authorList>
    </citation>
    <scope>NUCLEOTIDE SEQUENCE</scope>
    <source>
        <strain evidence="4">CBS 116435</strain>
    </source>
</reference>
<dbReference type="PANTHER" id="PTHR47784">
    <property type="entry name" value="STEROL UPTAKE CONTROL PROTEIN 2"/>
    <property type="match status" value="1"/>
</dbReference>
<evidence type="ECO:0000256" key="2">
    <source>
        <dbReference type="SAM" id="MobiDB-lite"/>
    </source>
</evidence>
<dbReference type="PANTHER" id="PTHR47784:SF4">
    <property type="entry name" value="ZN(II)2CYS6 TRANSCRIPTION FACTOR (EUROFUNG)"/>
    <property type="match status" value="1"/>
</dbReference>
<keyword evidence="5" id="KW-1185">Reference proteome</keyword>
<dbReference type="Proteomes" id="UP000799441">
    <property type="component" value="Unassembled WGS sequence"/>
</dbReference>
<dbReference type="InterPro" id="IPR053157">
    <property type="entry name" value="Sterol_Uptake_Regulator"/>
</dbReference>
<sequence>RRSHTKSRNGCAECKRRHIRCDERRPSCANCQIAERACFFPPPKVCKRKQGKEQQHHAYQHQGPEATDALTPTPEASPRNNDADTSPMQLNDLQLPPADSHPGFPSQPSPLPEAIFTPQHLILLHHAGTVPNFTGPNRSAVEIAIRRAIDSPYLIDEILAFTAFHIAHQYPGSAVPLGKVATELQTRALTTFTRLTETVPKDDKATAVPRFLFSAILGRHVLADTLTHYRSDFHSFIDHLVGCFNLNRGITSVTPPAQYYLSESELQPFLNVVLEAQKKTALKGDECDPLRRLLVDADLSEGSTKACRHAIETLQWSFDICRALEEEEYPQAVSVFSVKVEASFVEMLRKYRPEALVILAYYGVLLHRCRSFWAFSSGGASMIRAIAGHLGGYWQEPLAWPLHVLE</sequence>
<gene>
    <name evidence="4" type="ORF">K431DRAFT_191391</name>
</gene>
<dbReference type="Gene3D" id="4.10.240.10">
    <property type="entry name" value="Zn(2)-C6 fungal-type DNA-binding domain"/>
    <property type="match status" value="1"/>
</dbReference>
<feature type="non-terminal residue" evidence="4">
    <location>
        <position position="406"/>
    </location>
</feature>
<name>A0A9P4QAM2_9PEZI</name>
<dbReference type="SUPFAM" id="SSF57701">
    <property type="entry name" value="Zn2/Cys6 DNA-binding domain"/>
    <property type="match status" value="1"/>
</dbReference>
<proteinExistence type="predicted"/>
<dbReference type="CDD" id="cd00067">
    <property type="entry name" value="GAL4"/>
    <property type="match status" value="1"/>
</dbReference>
<feature type="domain" description="Zn(2)-C6 fungal-type" evidence="3">
    <location>
        <begin position="10"/>
        <end position="40"/>
    </location>
</feature>